<evidence type="ECO:0000313" key="1">
    <source>
        <dbReference type="EMBL" id="GAE56517.1"/>
    </source>
</evidence>
<organism evidence="1 2">
    <name type="scientific">Xanthomonas arboricola pv. pruni MAFF 301420</name>
    <dbReference type="NCBI Taxonomy" id="1418095"/>
    <lineage>
        <taxon>Bacteria</taxon>
        <taxon>Pseudomonadati</taxon>
        <taxon>Pseudomonadota</taxon>
        <taxon>Gammaproteobacteria</taxon>
        <taxon>Lysobacterales</taxon>
        <taxon>Lysobacteraceae</taxon>
        <taxon>Xanthomonas</taxon>
    </lineage>
</organism>
<dbReference type="EMBL" id="BAVC01000256">
    <property type="protein sequence ID" value="GAE56517.1"/>
    <property type="molecule type" value="Genomic_DNA"/>
</dbReference>
<evidence type="ECO:0000313" key="2">
    <source>
        <dbReference type="Proteomes" id="UP000019084"/>
    </source>
</evidence>
<comment type="caution">
    <text evidence="1">The sequence shown here is derived from an EMBL/GenBank/DDBJ whole genome shotgun (WGS) entry which is preliminary data.</text>
</comment>
<dbReference type="Gene3D" id="3.40.50.720">
    <property type="entry name" value="NAD(P)-binding Rossmann-like Domain"/>
    <property type="match status" value="1"/>
</dbReference>
<dbReference type="Proteomes" id="UP000019084">
    <property type="component" value="Unassembled WGS sequence"/>
</dbReference>
<proteinExistence type="predicted"/>
<accession>W4SJH0</accession>
<name>W4SJH0_9XANT</name>
<gene>
    <name evidence="1" type="ORF">XPR_3152</name>
</gene>
<dbReference type="AlphaFoldDB" id="W4SJH0"/>
<reference evidence="1 2" key="1">
    <citation type="submission" date="2014-01" db="EMBL/GenBank/DDBJ databases">
        <title>Genome sequence and analysis of Xanthomonas arboricola pv. pruni.</title>
        <authorList>
            <person name="Fujikawa T."/>
            <person name="Nakazono-Nagaoka E."/>
        </authorList>
    </citation>
    <scope>NUCLEOTIDE SEQUENCE [LARGE SCALE GENOMIC DNA]</scope>
    <source>
        <strain evidence="2">MAFF 301420</strain>
    </source>
</reference>
<sequence>MAHRCDLGREIECVNDMTKSRELGFTDFYDSRASFLELFTRLRALRIIP</sequence>
<protein>
    <submittedName>
        <fullName evidence="1">Uncharacterized protein</fullName>
    </submittedName>
</protein>